<accession>Q4C188</accession>
<reference evidence="1" key="3">
    <citation type="submission" date="2016-12" db="EMBL/GenBank/DDBJ databases">
        <title>Annotation of the draft genome assembly of Crocosphaera watsonii WH 8501.</title>
        <authorList>
            <consortium name="US DOE Joint Genome Institute (JGI-ORNL)"/>
            <person name="Larimer F."/>
            <person name="Land M."/>
        </authorList>
    </citation>
    <scope>NUCLEOTIDE SEQUENCE</scope>
    <source>
        <strain evidence="1">WH 8501</strain>
    </source>
</reference>
<gene>
    <name evidence="1" type="ORF">CwatDRAFT_3049</name>
</gene>
<evidence type="ECO:0008006" key="3">
    <source>
        <dbReference type="Google" id="ProtNLM"/>
    </source>
</evidence>
<dbReference type="SUPFAM" id="SSF109604">
    <property type="entry name" value="HD-domain/PDEase-like"/>
    <property type="match status" value="1"/>
</dbReference>
<sequence>MIYYHSNLIICQENCTEIETAYGKLSRYYHNLNHLIHLINLALQYKNNIEDFETLLVSIFYHDFVYEITGKNNEFKSAEIAKKRLLMLNYREHPIFVSKSLKAIVDKGFSHPKSANLQNWDAPKKTVGCISVA</sequence>
<reference evidence="1" key="2">
    <citation type="submission" date="2005-06" db="EMBL/GenBank/DDBJ databases">
        <title>Sequencing of the draft genome and assembly of Crocosphaera watsonii WH 8501.</title>
        <authorList>
            <consortium name="US DOE Joint Genome Institute (JGI-PGF)"/>
            <person name="Copeland A."/>
            <person name="Lucas S."/>
            <person name="Lapidus A."/>
            <person name="Barry K."/>
            <person name="Detter C."/>
            <person name="Glavina T."/>
            <person name="Hammon N."/>
            <person name="Israni S."/>
            <person name="Pitluck S."/>
            <person name="Richardson P."/>
        </authorList>
    </citation>
    <scope>NUCLEOTIDE SEQUENCE [LARGE SCALE GENOMIC DNA]</scope>
    <source>
        <strain evidence="1">WH 8501</strain>
    </source>
</reference>
<evidence type="ECO:0000313" key="2">
    <source>
        <dbReference type="Proteomes" id="UP000003922"/>
    </source>
</evidence>
<dbReference type="Proteomes" id="UP000003922">
    <property type="component" value="Unassembled WGS sequence"/>
</dbReference>
<dbReference type="OrthoDB" id="9808993at2"/>
<protein>
    <recommendedName>
        <fullName evidence="3">HD domain-containing protein</fullName>
    </recommendedName>
</protein>
<comment type="caution">
    <text evidence="1">The sequence shown here is derived from an EMBL/GenBank/DDBJ whole genome shotgun (WGS) entry which is preliminary data.</text>
</comment>
<name>Q4C188_CROWT</name>
<keyword evidence="2" id="KW-1185">Reference proteome</keyword>
<dbReference type="EMBL" id="AADV02000047">
    <property type="protein sequence ID" value="EAM49919.1"/>
    <property type="molecule type" value="Genomic_DNA"/>
</dbReference>
<dbReference type="RefSeq" id="WP_007306414.1">
    <property type="nucleotide sequence ID" value="NZ_AADV02000047.1"/>
</dbReference>
<reference evidence="1" key="1">
    <citation type="submission" date="2004-02" db="EMBL/GenBank/DDBJ databases">
        <authorList>
            <consortium name="DOE Joint Genome Institute"/>
        </authorList>
    </citation>
    <scope>NUCLEOTIDE SEQUENCE [LARGE SCALE GENOMIC DNA]</scope>
    <source>
        <strain evidence="1">WH 8501</strain>
    </source>
</reference>
<organism evidence="1 2">
    <name type="scientific">Crocosphaera watsonii WH 8501</name>
    <dbReference type="NCBI Taxonomy" id="165597"/>
    <lineage>
        <taxon>Bacteria</taxon>
        <taxon>Bacillati</taxon>
        <taxon>Cyanobacteriota</taxon>
        <taxon>Cyanophyceae</taxon>
        <taxon>Oscillatoriophycideae</taxon>
        <taxon>Chroococcales</taxon>
        <taxon>Aphanothecaceae</taxon>
        <taxon>Crocosphaera</taxon>
    </lineage>
</organism>
<dbReference type="AlphaFoldDB" id="Q4C188"/>
<dbReference type="KEGG" id="cwa:CwatDRAFT_3049"/>
<evidence type="ECO:0000313" key="1">
    <source>
        <dbReference type="EMBL" id="EAM49919.1"/>
    </source>
</evidence>
<proteinExistence type="predicted"/>